<dbReference type="EMBL" id="QPFP01000028">
    <property type="protein sequence ID" value="TEB29344.1"/>
    <property type="molecule type" value="Genomic_DNA"/>
</dbReference>
<name>A0A4Y7T5W4_COPMI</name>
<keyword evidence="2" id="KW-1185">Reference proteome</keyword>
<protein>
    <submittedName>
        <fullName evidence="1">Uncharacterized protein</fullName>
    </submittedName>
</protein>
<proteinExistence type="predicted"/>
<evidence type="ECO:0000313" key="1">
    <source>
        <dbReference type="EMBL" id="TEB29344.1"/>
    </source>
</evidence>
<dbReference type="Proteomes" id="UP000298030">
    <property type="component" value="Unassembled WGS sequence"/>
</dbReference>
<evidence type="ECO:0000313" key="2">
    <source>
        <dbReference type="Proteomes" id="UP000298030"/>
    </source>
</evidence>
<sequence>MDQRYVDQQALDARISELELELIDLKRQRNALSPVFQLPPELLCKILSSNILTFVGDNFESPPANPRPTALTFCHVSHFWRALVRNTPQMWSYIRVGKNTRSQLLSFIWKKAETIPVDMNVDSSEGESTSLGIPDAMDAIVEIIRQNPTKFRSLRLRLDIDPIRRVFGDFRGSFDHLQDLLISDPARDWGDQHSHDVGQCLVCHAPKLRRFWATGYTLPFALPLLSTDTLNIVRIYQNEGTMDHLFALLRRGQNQLSSMEVGVNFPPPIDDLAPQGKMFKLSLEGFHLQTSDWRTLAAILSRIHFSANTFSFSCGTIPDENLHELFSAIAHAHGSIIAPKEVRIRTNSVVTFWHEHITHPLVNGTRRILSADVHDELRQPSKYIEVKGKVPFSHPQHYNAGWSFANLQVLTLAARVPRDLWTVLAHTTPLEILRCSPCVDCYDVFEALRGSQDSSGSMPFPRLQAFVSTYGVPWNYDAYGRRNEAGFPSHMKGYHIDLAEALQARRDRFELASQKWEPLALLDFRKFPECDLNTDELEILLKVAKEVVWEKRGWWVENLDYEP</sequence>
<accession>A0A4Y7T5W4</accession>
<dbReference type="AlphaFoldDB" id="A0A4Y7T5W4"/>
<organism evidence="1 2">
    <name type="scientific">Coprinellus micaceus</name>
    <name type="common">Glistening ink-cap mushroom</name>
    <name type="synonym">Coprinus micaceus</name>
    <dbReference type="NCBI Taxonomy" id="71717"/>
    <lineage>
        <taxon>Eukaryota</taxon>
        <taxon>Fungi</taxon>
        <taxon>Dikarya</taxon>
        <taxon>Basidiomycota</taxon>
        <taxon>Agaricomycotina</taxon>
        <taxon>Agaricomycetes</taxon>
        <taxon>Agaricomycetidae</taxon>
        <taxon>Agaricales</taxon>
        <taxon>Agaricineae</taxon>
        <taxon>Psathyrellaceae</taxon>
        <taxon>Coprinellus</taxon>
    </lineage>
</organism>
<comment type="caution">
    <text evidence="1">The sequence shown here is derived from an EMBL/GenBank/DDBJ whole genome shotgun (WGS) entry which is preliminary data.</text>
</comment>
<dbReference type="OrthoDB" id="2919384at2759"/>
<gene>
    <name evidence="1" type="ORF">FA13DRAFT_1735047</name>
</gene>
<reference evidence="1 2" key="1">
    <citation type="journal article" date="2019" name="Nat. Ecol. Evol.">
        <title>Megaphylogeny resolves global patterns of mushroom evolution.</title>
        <authorList>
            <person name="Varga T."/>
            <person name="Krizsan K."/>
            <person name="Foldi C."/>
            <person name="Dima B."/>
            <person name="Sanchez-Garcia M."/>
            <person name="Sanchez-Ramirez S."/>
            <person name="Szollosi G.J."/>
            <person name="Szarkandi J.G."/>
            <person name="Papp V."/>
            <person name="Albert L."/>
            <person name="Andreopoulos W."/>
            <person name="Angelini C."/>
            <person name="Antonin V."/>
            <person name="Barry K.W."/>
            <person name="Bougher N.L."/>
            <person name="Buchanan P."/>
            <person name="Buyck B."/>
            <person name="Bense V."/>
            <person name="Catcheside P."/>
            <person name="Chovatia M."/>
            <person name="Cooper J."/>
            <person name="Damon W."/>
            <person name="Desjardin D."/>
            <person name="Finy P."/>
            <person name="Geml J."/>
            <person name="Haridas S."/>
            <person name="Hughes K."/>
            <person name="Justo A."/>
            <person name="Karasinski D."/>
            <person name="Kautmanova I."/>
            <person name="Kiss B."/>
            <person name="Kocsube S."/>
            <person name="Kotiranta H."/>
            <person name="LaButti K.M."/>
            <person name="Lechner B.E."/>
            <person name="Liimatainen K."/>
            <person name="Lipzen A."/>
            <person name="Lukacs Z."/>
            <person name="Mihaltcheva S."/>
            <person name="Morgado L.N."/>
            <person name="Niskanen T."/>
            <person name="Noordeloos M.E."/>
            <person name="Ohm R.A."/>
            <person name="Ortiz-Santana B."/>
            <person name="Ovrebo C."/>
            <person name="Racz N."/>
            <person name="Riley R."/>
            <person name="Savchenko A."/>
            <person name="Shiryaev A."/>
            <person name="Soop K."/>
            <person name="Spirin V."/>
            <person name="Szebenyi C."/>
            <person name="Tomsovsky M."/>
            <person name="Tulloss R.E."/>
            <person name="Uehling J."/>
            <person name="Grigoriev I.V."/>
            <person name="Vagvolgyi C."/>
            <person name="Papp T."/>
            <person name="Martin F.M."/>
            <person name="Miettinen O."/>
            <person name="Hibbett D.S."/>
            <person name="Nagy L.G."/>
        </authorList>
    </citation>
    <scope>NUCLEOTIDE SEQUENCE [LARGE SCALE GENOMIC DNA]</scope>
    <source>
        <strain evidence="1 2">FP101781</strain>
    </source>
</reference>